<dbReference type="GO" id="GO:0005096">
    <property type="term" value="F:GTPase activator activity"/>
    <property type="evidence" value="ECO:0007669"/>
    <property type="project" value="TreeGrafter"/>
</dbReference>
<dbReference type="UniPathway" id="UPA00196"/>
<accession>W2TV77</accession>
<feature type="transmembrane region" description="Helical" evidence="9">
    <location>
        <begin position="12"/>
        <end position="31"/>
    </location>
</feature>
<dbReference type="OrthoDB" id="338854at2759"/>
<dbReference type="GO" id="GO:0005774">
    <property type="term" value="C:vacuolar membrane"/>
    <property type="evidence" value="ECO:0007669"/>
    <property type="project" value="TreeGrafter"/>
</dbReference>
<evidence type="ECO:0000313" key="11">
    <source>
        <dbReference type="Proteomes" id="UP000053676"/>
    </source>
</evidence>
<evidence type="ECO:0000256" key="6">
    <source>
        <dbReference type="ARBA" id="ARBA00022824"/>
    </source>
</evidence>
<evidence type="ECO:0008006" key="12">
    <source>
        <dbReference type="Google" id="ProtNLM"/>
    </source>
</evidence>
<dbReference type="PANTHER" id="PTHR12991">
    <property type="entry name" value="NITROGEN PERMEASE REGULATOR 2/TUMOR SUPPRESSOR CANDIDATE 4"/>
    <property type="match status" value="1"/>
</dbReference>
<dbReference type="GO" id="GO:0005789">
    <property type="term" value="C:endoplasmic reticulum membrane"/>
    <property type="evidence" value="ECO:0007669"/>
    <property type="project" value="UniProtKB-SubCell"/>
</dbReference>
<evidence type="ECO:0000256" key="3">
    <source>
        <dbReference type="ARBA" id="ARBA00008433"/>
    </source>
</evidence>
<dbReference type="Pfam" id="PF06218">
    <property type="entry name" value="NPR2"/>
    <property type="match status" value="2"/>
</dbReference>
<organism evidence="10 11">
    <name type="scientific">Necator americanus</name>
    <name type="common">Human hookworm</name>
    <dbReference type="NCBI Taxonomy" id="51031"/>
    <lineage>
        <taxon>Eukaryota</taxon>
        <taxon>Metazoa</taxon>
        <taxon>Ecdysozoa</taxon>
        <taxon>Nematoda</taxon>
        <taxon>Chromadorea</taxon>
        <taxon>Rhabditida</taxon>
        <taxon>Rhabditina</taxon>
        <taxon>Rhabditomorpha</taxon>
        <taxon>Strongyloidea</taxon>
        <taxon>Ancylostomatidae</taxon>
        <taxon>Bunostominae</taxon>
        <taxon>Necator</taxon>
    </lineage>
</organism>
<sequence length="444" mass="50620">MLKVSAAVQNLLQLFALYYILAVLLGAPVLSELYATCTGFVELLAHRAILGAVVGAWLGAFVIPLDWDRWWQITDPMASKVTSQKLRGNGTSSLSLEGLFGHYRFADVPKLKAIFYAEFDIEIGPVIRYQIPDDQTVVSPERFSAFSAAIIPKDEMLNRLIKLNFRDYKVMGHPIGLKHDTWYARGQLNFNMCFVVAKESTIDCMYEPLVQKFAEYLVDLEMECGFLHVAEKRAQLPTIMRKVFTDLNTCGECVLPVTDLTTLYLKLCPSYRGVEPPKVSLYMVPMFIRAIQVTPALIDKMDVLSQKIIPKIDGIRCVKEIATEVEIDPDLVMRCVRTAYSSLVFVFLMCGMTLRDWCDAMTPRRYNVDERRLVQFGMHHHFLRKLSIYPITTVPTNEVELSGKIFRLCDGTRALEDLAVIYDMMPDELHYKLVESGKFKFISK</sequence>
<comment type="pathway">
    <text evidence="2">Glycolipid biosynthesis; glycosylphosphatidylinositol-anchor biosynthesis.</text>
</comment>
<evidence type="ECO:0000256" key="2">
    <source>
        <dbReference type="ARBA" id="ARBA00004687"/>
    </source>
</evidence>
<evidence type="ECO:0000256" key="8">
    <source>
        <dbReference type="ARBA" id="ARBA00023136"/>
    </source>
</evidence>
<keyword evidence="4" id="KW-0337">GPI-anchor biosynthesis</keyword>
<comment type="similarity">
    <text evidence="3">Belongs to the NPR2 family.</text>
</comment>
<keyword evidence="8 9" id="KW-0472">Membrane</keyword>
<dbReference type="InterPro" id="IPR009348">
    <property type="entry name" value="NPR2-like"/>
</dbReference>
<dbReference type="GO" id="GO:1904262">
    <property type="term" value="P:negative regulation of TORC1 signaling"/>
    <property type="evidence" value="ECO:0007669"/>
    <property type="project" value="TreeGrafter"/>
</dbReference>
<evidence type="ECO:0000256" key="5">
    <source>
        <dbReference type="ARBA" id="ARBA00022692"/>
    </source>
</evidence>
<proteinExistence type="inferred from homology"/>
<name>W2TV77_NECAM</name>
<evidence type="ECO:0000256" key="4">
    <source>
        <dbReference type="ARBA" id="ARBA00022502"/>
    </source>
</evidence>
<dbReference type="AlphaFoldDB" id="W2TV77"/>
<dbReference type="GO" id="GO:0034198">
    <property type="term" value="P:cellular response to amino acid starvation"/>
    <property type="evidence" value="ECO:0007669"/>
    <property type="project" value="TreeGrafter"/>
</dbReference>
<keyword evidence="7 9" id="KW-1133">Transmembrane helix</keyword>
<dbReference type="STRING" id="51031.W2TV77"/>
<keyword evidence="6" id="KW-0256">Endoplasmic reticulum</keyword>
<protein>
    <recommendedName>
        <fullName evidence="12">Nitrogen permease regulator 2</fullName>
    </recommendedName>
</protein>
<evidence type="ECO:0000256" key="9">
    <source>
        <dbReference type="SAM" id="Phobius"/>
    </source>
</evidence>
<dbReference type="InterPro" id="IPR009580">
    <property type="entry name" value="GPI_biosynthesis_protein_Pig-F"/>
</dbReference>
<dbReference type="PANTHER" id="PTHR12991:SF10">
    <property type="entry name" value="GATOR COMPLEX PROTEIN NPRL2"/>
    <property type="match status" value="1"/>
</dbReference>
<reference evidence="11" key="1">
    <citation type="journal article" date="2014" name="Nat. Genet.">
        <title>Genome of the human hookworm Necator americanus.</title>
        <authorList>
            <person name="Tang Y.T."/>
            <person name="Gao X."/>
            <person name="Rosa B.A."/>
            <person name="Abubucker S."/>
            <person name="Hallsworth-Pepin K."/>
            <person name="Martin J."/>
            <person name="Tyagi R."/>
            <person name="Heizer E."/>
            <person name="Zhang X."/>
            <person name="Bhonagiri-Palsikar V."/>
            <person name="Minx P."/>
            <person name="Warren W.C."/>
            <person name="Wang Q."/>
            <person name="Zhan B."/>
            <person name="Hotez P.J."/>
            <person name="Sternberg P.W."/>
            <person name="Dougall A."/>
            <person name="Gaze S.T."/>
            <person name="Mulvenna J."/>
            <person name="Sotillo J."/>
            <person name="Ranganathan S."/>
            <person name="Rabelo E.M."/>
            <person name="Wilson R.K."/>
            <person name="Felgner P.L."/>
            <person name="Bethony J."/>
            <person name="Hawdon J.M."/>
            <person name="Gasser R.B."/>
            <person name="Loukas A."/>
            <person name="Mitreva M."/>
        </authorList>
    </citation>
    <scope>NUCLEOTIDE SEQUENCE [LARGE SCALE GENOMIC DNA]</scope>
</reference>
<dbReference type="GO" id="GO:1990130">
    <property type="term" value="C:GATOR1 complex"/>
    <property type="evidence" value="ECO:0007669"/>
    <property type="project" value="TreeGrafter"/>
</dbReference>
<dbReference type="Proteomes" id="UP000053676">
    <property type="component" value="Unassembled WGS sequence"/>
</dbReference>
<dbReference type="GO" id="GO:0010508">
    <property type="term" value="P:positive regulation of autophagy"/>
    <property type="evidence" value="ECO:0007669"/>
    <property type="project" value="TreeGrafter"/>
</dbReference>
<dbReference type="OMA" id="INHIARI"/>
<dbReference type="EMBL" id="KI657838">
    <property type="protein sequence ID" value="ETN84947.1"/>
    <property type="molecule type" value="Genomic_DNA"/>
</dbReference>
<evidence type="ECO:0000256" key="1">
    <source>
        <dbReference type="ARBA" id="ARBA00004477"/>
    </source>
</evidence>
<dbReference type="KEGG" id="nai:NECAME_01509"/>
<evidence type="ECO:0000256" key="7">
    <source>
        <dbReference type="ARBA" id="ARBA00022989"/>
    </source>
</evidence>
<dbReference type="GO" id="GO:0006506">
    <property type="term" value="P:GPI anchor biosynthetic process"/>
    <property type="evidence" value="ECO:0007669"/>
    <property type="project" value="UniProtKB-UniPathway"/>
</dbReference>
<keyword evidence="11" id="KW-1185">Reference proteome</keyword>
<keyword evidence="5 9" id="KW-0812">Transmembrane</keyword>
<evidence type="ECO:0000313" key="10">
    <source>
        <dbReference type="EMBL" id="ETN84947.1"/>
    </source>
</evidence>
<dbReference type="Pfam" id="PF06699">
    <property type="entry name" value="PIG-F"/>
    <property type="match status" value="1"/>
</dbReference>
<feature type="transmembrane region" description="Helical" evidence="9">
    <location>
        <begin position="43"/>
        <end position="63"/>
    </location>
</feature>
<comment type="subcellular location">
    <subcellularLocation>
        <location evidence="1">Endoplasmic reticulum membrane</location>
        <topology evidence="1">Multi-pass membrane protein</topology>
    </subcellularLocation>
</comment>
<gene>
    <name evidence="10" type="ORF">NECAME_01509</name>
</gene>